<dbReference type="STRING" id="1314777.A0A164RRB1"/>
<feature type="transmembrane region" description="Helical" evidence="1">
    <location>
        <begin position="142"/>
        <end position="161"/>
    </location>
</feature>
<feature type="transmembrane region" description="Helical" evidence="1">
    <location>
        <begin position="167"/>
        <end position="187"/>
    </location>
</feature>
<dbReference type="Pfam" id="PF20152">
    <property type="entry name" value="DUF6534"/>
    <property type="match status" value="1"/>
</dbReference>
<feature type="domain" description="DUF6534" evidence="2">
    <location>
        <begin position="105"/>
        <end position="191"/>
    </location>
</feature>
<accession>A0A164RRB1</accession>
<gene>
    <name evidence="3" type="ORF">SISNIDRAFT_551375</name>
</gene>
<keyword evidence="1" id="KW-0472">Membrane</keyword>
<evidence type="ECO:0000259" key="2">
    <source>
        <dbReference type="Pfam" id="PF20152"/>
    </source>
</evidence>
<keyword evidence="4" id="KW-1185">Reference proteome</keyword>
<sequence length="264" mass="28956">MGQCFNFYVIVNFGNTQALATLPGEFSAELVCTFTTTFIGQLFFARQVHVFRKTAWHLSVLITALSVMGFGFGTALCAELIMHGTTLTSTTVIKITASISLSANLLSNIIASGALCTLLTTSKKDVFSSTNGVLTKLTIYTLTRGLLVAFVQAGFLVTYVAGPDEIWWVPLHLILSKVYVNSLLACLNARVNLRPKLQQRHSVLTHTEVTFAIRPRNSLDTESLSMPNIDVSGSRETCVENHSEVSETRLCESESSEAFRTKFN</sequence>
<keyword evidence="1" id="KW-0812">Transmembrane</keyword>
<protein>
    <recommendedName>
        <fullName evidence="2">DUF6534 domain-containing protein</fullName>
    </recommendedName>
</protein>
<dbReference type="OrthoDB" id="3214861at2759"/>
<keyword evidence="1" id="KW-1133">Transmembrane helix</keyword>
<evidence type="ECO:0000256" key="1">
    <source>
        <dbReference type="SAM" id="Phobius"/>
    </source>
</evidence>
<feature type="transmembrane region" description="Helical" evidence="1">
    <location>
        <begin position="56"/>
        <end position="81"/>
    </location>
</feature>
<dbReference type="AlphaFoldDB" id="A0A164RRB1"/>
<dbReference type="InterPro" id="IPR045339">
    <property type="entry name" value="DUF6534"/>
</dbReference>
<name>A0A164RRB1_9AGAM</name>
<dbReference type="PANTHER" id="PTHR40465">
    <property type="entry name" value="CHROMOSOME 1, WHOLE GENOME SHOTGUN SEQUENCE"/>
    <property type="match status" value="1"/>
</dbReference>
<reference evidence="3 4" key="1">
    <citation type="journal article" date="2016" name="Mol. Biol. Evol.">
        <title>Comparative Genomics of Early-Diverging Mushroom-Forming Fungi Provides Insights into the Origins of Lignocellulose Decay Capabilities.</title>
        <authorList>
            <person name="Nagy L.G."/>
            <person name="Riley R."/>
            <person name="Tritt A."/>
            <person name="Adam C."/>
            <person name="Daum C."/>
            <person name="Floudas D."/>
            <person name="Sun H."/>
            <person name="Yadav J.S."/>
            <person name="Pangilinan J."/>
            <person name="Larsson K.H."/>
            <person name="Matsuura K."/>
            <person name="Barry K."/>
            <person name="Labutti K."/>
            <person name="Kuo R."/>
            <person name="Ohm R.A."/>
            <person name="Bhattacharya S.S."/>
            <person name="Shirouzu T."/>
            <person name="Yoshinaga Y."/>
            <person name="Martin F.M."/>
            <person name="Grigoriev I.V."/>
            <person name="Hibbett D.S."/>
        </authorList>
    </citation>
    <scope>NUCLEOTIDE SEQUENCE [LARGE SCALE GENOMIC DNA]</scope>
    <source>
        <strain evidence="3 4">HHB9708</strain>
    </source>
</reference>
<proteinExistence type="predicted"/>
<evidence type="ECO:0000313" key="3">
    <source>
        <dbReference type="EMBL" id="KZS90805.1"/>
    </source>
</evidence>
<organism evidence="3 4">
    <name type="scientific">Sistotremastrum niveocremeum HHB9708</name>
    <dbReference type="NCBI Taxonomy" id="1314777"/>
    <lineage>
        <taxon>Eukaryota</taxon>
        <taxon>Fungi</taxon>
        <taxon>Dikarya</taxon>
        <taxon>Basidiomycota</taxon>
        <taxon>Agaricomycotina</taxon>
        <taxon>Agaricomycetes</taxon>
        <taxon>Sistotremastrales</taxon>
        <taxon>Sistotremastraceae</taxon>
        <taxon>Sertulicium</taxon>
        <taxon>Sertulicium niveocremeum</taxon>
    </lineage>
</organism>
<dbReference type="PANTHER" id="PTHR40465:SF1">
    <property type="entry name" value="DUF6534 DOMAIN-CONTAINING PROTEIN"/>
    <property type="match status" value="1"/>
</dbReference>
<evidence type="ECO:0000313" key="4">
    <source>
        <dbReference type="Proteomes" id="UP000076722"/>
    </source>
</evidence>
<feature type="transmembrane region" description="Helical" evidence="1">
    <location>
        <begin position="101"/>
        <end position="121"/>
    </location>
</feature>
<dbReference type="Proteomes" id="UP000076722">
    <property type="component" value="Unassembled WGS sequence"/>
</dbReference>
<dbReference type="EMBL" id="KV419419">
    <property type="protein sequence ID" value="KZS90805.1"/>
    <property type="molecule type" value="Genomic_DNA"/>
</dbReference>